<dbReference type="EMBL" id="PQFZ01000005">
    <property type="protein sequence ID" value="POR52387.1"/>
    <property type="molecule type" value="Genomic_DNA"/>
</dbReference>
<dbReference type="GO" id="GO:0008168">
    <property type="term" value="F:methyltransferase activity"/>
    <property type="evidence" value="ECO:0007669"/>
    <property type="project" value="UniProtKB-KW"/>
</dbReference>
<comment type="caution">
    <text evidence="1">The sequence shown here is derived from an EMBL/GenBank/DDBJ whole genome shotgun (WGS) entry which is preliminary data.</text>
</comment>
<dbReference type="SUPFAM" id="SSF53335">
    <property type="entry name" value="S-adenosyl-L-methionine-dependent methyltransferases"/>
    <property type="match status" value="1"/>
</dbReference>
<dbReference type="OrthoDB" id="9816564at2"/>
<protein>
    <submittedName>
        <fullName evidence="1">Methyltransferase family protein</fullName>
    </submittedName>
</protein>
<gene>
    <name evidence="1" type="ORF">CYD53_10552</name>
</gene>
<evidence type="ECO:0000313" key="2">
    <source>
        <dbReference type="Proteomes" id="UP000236919"/>
    </source>
</evidence>
<dbReference type="InterPro" id="IPR029063">
    <property type="entry name" value="SAM-dependent_MTases_sf"/>
</dbReference>
<keyword evidence="1" id="KW-0808">Transferase</keyword>
<dbReference type="Proteomes" id="UP000236919">
    <property type="component" value="Unassembled WGS sequence"/>
</dbReference>
<keyword evidence="1" id="KW-0489">Methyltransferase</keyword>
<proteinExistence type="predicted"/>
<dbReference type="CDD" id="cd02440">
    <property type="entry name" value="AdoMet_MTases"/>
    <property type="match status" value="1"/>
</dbReference>
<dbReference type="AlphaFoldDB" id="A0A2S4MD66"/>
<dbReference type="Pfam" id="PF13489">
    <property type="entry name" value="Methyltransf_23"/>
    <property type="match status" value="1"/>
</dbReference>
<organism evidence="1 2">
    <name type="scientific">Bosea psychrotolerans</name>
    <dbReference type="NCBI Taxonomy" id="1871628"/>
    <lineage>
        <taxon>Bacteria</taxon>
        <taxon>Pseudomonadati</taxon>
        <taxon>Pseudomonadota</taxon>
        <taxon>Alphaproteobacteria</taxon>
        <taxon>Hyphomicrobiales</taxon>
        <taxon>Boseaceae</taxon>
        <taxon>Bosea</taxon>
    </lineage>
</organism>
<evidence type="ECO:0000313" key="1">
    <source>
        <dbReference type="EMBL" id="POR52387.1"/>
    </source>
</evidence>
<sequence length="250" mass="28875">MATKFLTREQAPKTISCKLCGNPSALQFGLPHNKRANHPIPDEPDDCWYYQCSHCNFLFTPALDEDDHTEIYDETYWHNQDPDWYGRVTETFRLVALANELLHKRLDEIEILDFGCGIGGFLDMSHRSLGLHTWGTDIIPPKVGKEWFLPDLGDKKFDVITACEVIEHLPNPRAIFDFIRGHLKSPGVFAFQTAQWDPASLDRDWWYLGPHNGHISLYSREGLTHVFNDMGGVNRRLWNNYAGLQAWLFK</sequence>
<name>A0A2S4MD66_9HYPH</name>
<dbReference type="GO" id="GO:0032259">
    <property type="term" value="P:methylation"/>
    <property type="evidence" value="ECO:0007669"/>
    <property type="project" value="UniProtKB-KW"/>
</dbReference>
<dbReference type="Gene3D" id="3.40.50.150">
    <property type="entry name" value="Vaccinia Virus protein VP39"/>
    <property type="match status" value="1"/>
</dbReference>
<keyword evidence="2" id="KW-1185">Reference proteome</keyword>
<reference evidence="1 2" key="1">
    <citation type="submission" date="2018-01" db="EMBL/GenBank/DDBJ databases">
        <title>Genomic Encyclopedia of Type Strains, Phase III (KMG-III): the genomes of soil and plant-associated and newly described type strains.</title>
        <authorList>
            <person name="Whitman W."/>
        </authorList>
    </citation>
    <scope>NUCLEOTIDE SEQUENCE [LARGE SCALE GENOMIC DNA]</scope>
    <source>
        <strain evidence="1 2">1131</strain>
    </source>
</reference>
<accession>A0A2S4MD66</accession>
<dbReference type="RefSeq" id="WP_103718017.1">
    <property type="nucleotide sequence ID" value="NZ_PQFZ01000005.1"/>
</dbReference>